<feature type="domain" description="Nudix hydrolase" evidence="2">
    <location>
        <begin position="171"/>
        <end position="319"/>
    </location>
</feature>
<protein>
    <submittedName>
        <fullName evidence="3">Nudix hydrolase 20 chloroplastic</fullName>
    </submittedName>
</protein>
<keyword evidence="4" id="KW-1185">Reference proteome</keyword>
<keyword evidence="3" id="KW-0378">Hydrolase</keyword>
<gene>
    <name evidence="3" type="ORF">FGIG_03962</name>
</gene>
<name>A0A504YE52_FASGI</name>
<evidence type="ECO:0000256" key="1">
    <source>
        <dbReference type="SAM" id="MobiDB-lite"/>
    </source>
</evidence>
<dbReference type="InterPro" id="IPR015797">
    <property type="entry name" value="NUDIX_hydrolase-like_dom_sf"/>
</dbReference>
<evidence type="ECO:0000259" key="2">
    <source>
        <dbReference type="PROSITE" id="PS51462"/>
    </source>
</evidence>
<dbReference type="SUPFAM" id="SSF55811">
    <property type="entry name" value="Nudix"/>
    <property type="match status" value="1"/>
</dbReference>
<dbReference type="InterPro" id="IPR031804">
    <property type="entry name" value="DUF4743"/>
</dbReference>
<feature type="compositionally biased region" description="Low complexity" evidence="1">
    <location>
        <begin position="170"/>
        <end position="179"/>
    </location>
</feature>
<dbReference type="PANTHER" id="PTHR13622:SF8">
    <property type="entry name" value="THIAMIN PYROPHOSPHOKINASE 1"/>
    <property type="match status" value="1"/>
</dbReference>
<sequence>MAGNTFSNLWKLASQKCNNFLLPGSSRCSCCKFLVDGHFVGLVRPDVIPSLLTYPTVFVWAVQPDTGERCITLHPSLSTFDARSSAVADVMLDLRSKKTFRALEGWRNEDYGVYIGDRQQPLLRLERSASSLLGVVRYGVHVNGYFIKCSSELNGINNSKSNGSAVGNGKSPSSTVSKTSVRDQPLSEHDPSSVMMWLGMRSLNKPTWPGMLDNIAAGGLTFGLDALSCARKECQEEASVPEELLNTMSAVGRLSYVFEDERGVCPQVEYCFDLELPADFVPVGADGEVDSFQLVSIAQVKELIFSDRFKANSALVILDFLYRHKFIDPLSDPRHAEIQSLMHMQFEFD</sequence>
<dbReference type="Gene3D" id="3.90.79.10">
    <property type="entry name" value="Nucleoside Triphosphate Pyrophosphohydrolase"/>
    <property type="match status" value="1"/>
</dbReference>
<proteinExistence type="predicted"/>
<dbReference type="InterPro" id="IPR000086">
    <property type="entry name" value="NUDIX_hydrolase_dom"/>
</dbReference>
<organism evidence="3 4">
    <name type="scientific">Fasciola gigantica</name>
    <name type="common">Giant liver fluke</name>
    <dbReference type="NCBI Taxonomy" id="46835"/>
    <lineage>
        <taxon>Eukaryota</taxon>
        <taxon>Metazoa</taxon>
        <taxon>Spiralia</taxon>
        <taxon>Lophotrochozoa</taxon>
        <taxon>Platyhelminthes</taxon>
        <taxon>Trematoda</taxon>
        <taxon>Digenea</taxon>
        <taxon>Plagiorchiida</taxon>
        <taxon>Echinostomata</taxon>
        <taxon>Echinostomatoidea</taxon>
        <taxon>Fasciolidae</taxon>
        <taxon>Fasciola</taxon>
    </lineage>
</organism>
<dbReference type="EMBL" id="SUNJ01014671">
    <property type="protein sequence ID" value="TPP56320.1"/>
    <property type="molecule type" value="Genomic_DNA"/>
</dbReference>
<accession>A0A504YE52</accession>
<dbReference type="CDD" id="cd03676">
    <property type="entry name" value="NUDIX_Tnr3_like"/>
    <property type="match status" value="1"/>
</dbReference>
<dbReference type="Proteomes" id="UP000316759">
    <property type="component" value="Unassembled WGS sequence"/>
</dbReference>
<comment type="caution">
    <text evidence="3">The sequence shown here is derived from an EMBL/GenBank/DDBJ whole genome shotgun (WGS) entry which is preliminary data.</text>
</comment>
<dbReference type="Pfam" id="PF15916">
    <property type="entry name" value="DUF4743"/>
    <property type="match status" value="1"/>
</dbReference>
<feature type="region of interest" description="Disordered" evidence="1">
    <location>
        <begin position="162"/>
        <end position="190"/>
    </location>
</feature>
<dbReference type="PANTHER" id="PTHR13622">
    <property type="entry name" value="THIAMIN PYROPHOSPHOKINASE"/>
    <property type="match status" value="1"/>
</dbReference>
<dbReference type="GO" id="GO:0044715">
    <property type="term" value="F:8-oxo-dGDP phosphatase activity"/>
    <property type="evidence" value="ECO:0007669"/>
    <property type="project" value="TreeGrafter"/>
</dbReference>
<evidence type="ECO:0000313" key="4">
    <source>
        <dbReference type="Proteomes" id="UP000316759"/>
    </source>
</evidence>
<dbReference type="STRING" id="46835.A0A504YE52"/>
<dbReference type="PROSITE" id="PS51462">
    <property type="entry name" value="NUDIX"/>
    <property type="match status" value="1"/>
</dbReference>
<reference evidence="3 4" key="1">
    <citation type="submission" date="2019-04" db="EMBL/GenBank/DDBJ databases">
        <title>Annotation for the trematode Fasciola gigantica.</title>
        <authorList>
            <person name="Choi Y.-J."/>
        </authorList>
    </citation>
    <scope>NUCLEOTIDE SEQUENCE [LARGE SCALE GENOMIC DNA]</scope>
    <source>
        <strain evidence="3">Uganda_cow_1</strain>
    </source>
</reference>
<evidence type="ECO:0000313" key="3">
    <source>
        <dbReference type="EMBL" id="TPP56320.1"/>
    </source>
</evidence>
<dbReference type="OrthoDB" id="10261522at2759"/>
<dbReference type="AlphaFoldDB" id="A0A504YE52"/>
<dbReference type="Pfam" id="PF00293">
    <property type="entry name" value="NUDIX"/>
    <property type="match status" value="1"/>
</dbReference>